<evidence type="ECO:0000313" key="3">
    <source>
        <dbReference type="Proteomes" id="UP000078046"/>
    </source>
</evidence>
<feature type="transmembrane region" description="Helical" evidence="1">
    <location>
        <begin position="50"/>
        <end position="70"/>
    </location>
</feature>
<organism evidence="2 3">
    <name type="scientific">Intoshia linei</name>
    <dbReference type="NCBI Taxonomy" id="1819745"/>
    <lineage>
        <taxon>Eukaryota</taxon>
        <taxon>Metazoa</taxon>
        <taxon>Spiralia</taxon>
        <taxon>Lophotrochozoa</taxon>
        <taxon>Mesozoa</taxon>
        <taxon>Orthonectida</taxon>
        <taxon>Rhopaluridae</taxon>
        <taxon>Intoshia</taxon>
    </lineage>
</organism>
<sequence>ILLIKVLFIVTLLFLMITREALLICYSSIMKFCYYKNSNVTLLPRYLSKVNTFVQGTIPVWTLLLLQLNIDTPNFILSNSAIIYVWWINALTCCLSLGDYAVNRKKCFRVLKKY</sequence>
<evidence type="ECO:0000313" key="2">
    <source>
        <dbReference type="EMBL" id="OAF67636.1"/>
    </source>
</evidence>
<dbReference type="EMBL" id="LWCA01000610">
    <property type="protein sequence ID" value="OAF67636.1"/>
    <property type="molecule type" value="Genomic_DNA"/>
</dbReference>
<protein>
    <submittedName>
        <fullName evidence="2">Uncharacterized protein</fullName>
    </submittedName>
</protein>
<dbReference type="AlphaFoldDB" id="A0A177B081"/>
<feature type="transmembrane region" description="Helical" evidence="1">
    <location>
        <begin position="6"/>
        <end position="29"/>
    </location>
</feature>
<gene>
    <name evidence="2" type="ORF">A3Q56_04553</name>
</gene>
<accession>A0A177B081</accession>
<keyword evidence="1" id="KW-0472">Membrane</keyword>
<comment type="caution">
    <text evidence="2">The sequence shown here is derived from an EMBL/GenBank/DDBJ whole genome shotgun (WGS) entry which is preliminary data.</text>
</comment>
<reference evidence="2 3" key="1">
    <citation type="submission" date="2016-04" db="EMBL/GenBank/DDBJ databases">
        <title>The genome of Intoshia linei affirms orthonectids as highly simplified spiralians.</title>
        <authorList>
            <person name="Mikhailov K.V."/>
            <person name="Slusarev G.S."/>
            <person name="Nikitin M.A."/>
            <person name="Logacheva M.D."/>
            <person name="Penin A."/>
            <person name="Aleoshin V."/>
            <person name="Panchin Y.V."/>
        </authorList>
    </citation>
    <scope>NUCLEOTIDE SEQUENCE [LARGE SCALE GENOMIC DNA]</scope>
    <source>
        <strain evidence="2">Intl2013</strain>
        <tissue evidence="2">Whole animal</tissue>
    </source>
</reference>
<feature type="non-terminal residue" evidence="2">
    <location>
        <position position="1"/>
    </location>
</feature>
<keyword evidence="1" id="KW-1133">Transmembrane helix</keyword>
<evidence type="ECO:0000256" key="1">
    <source>
        <dbReference type="SAM" id="Phobius"/>
    </source>
</evidence>
<proteinExistence type="predicted"/>
<feature type="transmembrane region" description="Helical" evidence="1">
    <location>
        <begin position="82"/>
        <end position="102"/>
    </location>
</feature>
<keyword evidence="1" id="KW-0812">Transmembrane</keyword>
<keyword evidence="3" id="KW-1185">Reference proteome</keyword>
<dbReference type="Proteomes" id="UP000078046">
    <property type="component" value="Unassembled WGS sequence"/>
</dbReference>
<name>A0A177B081_9BILA</name>